<gene>
    <name evidence="1" type="ORF">DFO60_3676</name>
</gene>
<dbReference type="EMBL" id="QRDL01000005">
    <property type="protein sequence ID" value="RED02051.1"/>
    <property type="molecule type" value="Genomic_DNA"/>
</dbReference>
<name>A0A3D9EGT9_ECTOL</name>
<comment type="caution">
    <text evidence="1">The sequence shown here is derived from an EMBL/GenBank/DDBJ whole genome shotgun (WGS) entry which is preliminary data.</text>
</comment>
<reference evidence="1 2" key="1">
    <citation type="submission" date="2018-07" db="EMBL/GenBank/DDBJ databases">
        <title>Genome sequencing of rice bacterial endophytes.</title>
        <authorList>
            <person name="Venturi V."/>
        </authorList>
    </citation>
    <scope>NUCLEOTIDE SEQUENCE [LARGE SCALE GENOMIC DNA]</scope>
    <source>
        <strain evidence="1 2">AG1002</strain>
    </source>
</reference>
<protein>
    <recommendedName>
        <fullName evidence="3">Nucleotidyl transferase AbiEii/AbiGii toxin family protein</fullName>
    </recommendedName>
</protein>
<proteinExistence type="predicted"/>
<sequence>MVKAHPTDFDPASLDRAELFSFFKEKLKDVYRAPGRIAIDQYGLIVVGGQALSLWAREYLLDEMTGKEIQFSTSDDLDFIGRNHTAADYCGEVLDIAFRKATDYEVTPNLAVAEIAWDNDTKLVVDILESIAGVSTEEIYSHLESVTIDNVTIAVIDPISCLKSRLYNLYAPWCQDPERERIRTNLAIRASRYYLLDVLEQEGYPGVRSQLKRLYRLAVSRLGKRAYCEYGVDVLQAFPRSEDGASAPEEYFRLELPRLYREVSERRARLAKHHERFGITVKYQPLN</sequence>
<evidence type="ECO:0000313" key="2">
    <source>
        <dbReference type="Proteomes" id="UP000256988"/>
    </source>
</evidence>
<evidence type="ECO:0000313" key="1">
    <source>
        <dbReference type="EMBL" id="RED02051.1"/>
    </source>
</evidence>
<accession>A0A3D9EGT9</accession>
<organism evidence="1 2">
    <name type="scientific">Ectopseudomonas oleovorans</name>
    <name type="common">Pseudomonas oleovorans</name>
    <dbReference type="NCBI Taxonomy" id="301"/>
    <lineage>
        <taxon>Bacteria</taxon>
        <taxon>Pseudomonadati</taxon>
        <taxon>Pseudomonadota</taxon>
        <taxon>Gammaproteobacteria</taxon>
        <taxon>Pseudomonadales</taxon>
        <taxon>Pseudomonadaceae</taxon>
        <taxon>Ectopseudomonas</taxon>
    </lineage>
</organism>
<dbReference type="AlphaFoldDB" id="A0A3D9EGT9"/>
<dbReference type="RefSeq" id="WP_147302587.1">
    <property type="nucleotide sequence ID" value="NZ_QRDL01000005.1"/>
</dbReference>
<dbReference type="Proteomes" id="UP000256988">
    <property type="component" value="Unassembled WGS sequence"/>
</dbReference>
<evidence type="ECO:0008006" key="3">
    <source>
        <dbReference type="Google" id="ProtNLM"/>
    </source>
</evidence>